<dbReference type="CDD" id="cd06261">
    <property type="entry name" value="TM_PBP2"/>
    <property type="match status" value="1"/>
</dbReference>
<dbReference type="NCBIfam" id="TIGR01726">
    <property type="entry name" value="HEQRo_perm_3TM"/>
    <property type="match status" value="1"/>
</dbReference>
<evidence type="ECO:0000256" key="6">
    <source>
        <dbReference type="ARBA" id="ARBA00022970"/>
    </source>
</evidence>
<dbReference type="InterPro" id="IPR035906">
    <property type="entry name" value="MetI-like_sf"/>
</dbReference>
<dbReference type="GeneID" id="56499262"/>
<dbReference type="Proteomes" id="UP000755577">
    <property type="component" value="Unassembled WGS sequence"/>
</dbReference>
<evidence type="ECO:0000313" key="13">
    <source>
        <dbReference type="Proteomes" id="UP000494201"/>
    </source>
</evidence>
<dbReference type="SUPFAM" id="SSF161098">
    <property type="entry name" value="MetI-like"/>
    <property type="match status" value="2"/>
</dbReference>
<dbReference type="InterPro" id="IPR010065">
    <property type="entry name" value="AA_ABC_transptr_permease_3TM"/>
</dbReference>
<protein>
    <submittedName>
        <fullName evidence="11">ABC transporter permease subunit</fullName>
    </submittedName>
    <submittedName>
        <fullName evidence="12">Polar amino acid ABC transporter inner membrane subunit</fullName>
    </submittedName>
</protein>
<dbReference type="InterPro" id="IPR043429">
    <property type="entry name" value="ArtM/GltK/GlnP/TcyL/YhdX-like"/>
</dbReference>
<dbReference type="PANTHER" id="PTHR30614:SF37">
    <property type="entry name" value="AMINO-ACID ABC TRANSPORTER PERMEASE PROTEIN YHDX-RELATED"/>
    <property type="match status" value="1"/>
</dbReference>
<feature type="domain" description="ABC transmembrane type-1" evidence="10">
    <location>
        <begin position="81"/>
        <end position="369"/>
    </location>
</feature>
<reference evidence="11 14" key="2">
    <citation type="submission" date="2021-02" db="EMBL/GenBank/DDBJ databases">
        <title>Draft genome of the type strains Burkholderia anthina DSM16086.</title>
        <authorList>
            <person name="Hertel R."/>
            <person name="Meissner J."/>
            <person name="Poehlein A."/>
            <person name="Daniel R."/>
            <person name="Commichau F.M."/>
        </authorList>
    </citation>
    <scope>NUCLEOTIDE SEQUENCE [LARGE SCALE GENOMIC DNA]</scope>
    <source>
        <strain evidence="11 14">DSM 16086</strain>
    </source>
</reference>
<evidence type="ECO:0000313" key="14">
    <source>
        <dbReference type="Proteomes" id="UP000755577"/>
    </source>
</evidence>
<keyword evidence="5 9" id="KW-0812">Transmembrane</keyword>
<reference evidence="12 13" key="1">
    <citation type="submission" date="2019-09" db="EMBL/GenBank/DDBJ databases">
        <authorList>
            <person name="Depoorter E."/>
        </authorList>
    </citation>
    <scope>NUCLEOTIDE SEQUENCE [LARGE SCALE GENOMIC DNA]</scope>
    <source>
        <strain evidence="12">LMG 20980</strain>
    </source>
</reference>
<evidence type="ECO:0000256" key="1">
    <source>
        <dbReference type="ARBA" id="ARBA00004429"/>
    </source>
</evidence>
<dbReference type="Gene3D" id="1.10.3720.10">
    <property type="entry name" value="MetI-like"/>
    <property type="match status" value="1"/>
</dbReference>
<feature type="transmembrane region" description="Helical" evidence="9">
    <location>
        <begin position="205"/>
        <end position="230"/>
    </location>
</feature>
<evidence type="ECO:0000256" key="4">
    <source>
        <dbReference type="ARBA" id="ARBA00022475"/>
    </source>
</evidence>
<keyword evidence="3 9" id="KW-0813">Transport</keyword>
<feature type="transmembrane region" description="Helical" evidence="9">
    <location>
        <begin position="73"/>
        <end position="106"/>
    </location>
</feature>
<proteinExistence type="inferred from homology"/>
<organism evidence="12 13">
    <name type="scientific">Burkholderia anthina</name>
    <dbReference type="NCBI Taxonomy" id="179879"/>
    <lineage>
        <taxon>Bacteria</taxon>
        <taxon>Pseudomonadati</taxon>
        <taxon>Pseudomonadota</taxon>
        <taxon>Betaproteobacteria</taxon>
        <taxon>Burkholderiales</taxon>
        <taxon>Burkholderiaceae</taxon>
        <taxon>Burkholderia</taxon>
        <taxon>Burkholderia cepacia complex</taxon>
    </lineage>
</organism>
<evidence type="ECO:0000256" key="8">
    <source>
        <dbReference type="ARBA" id="ARBA00023136"/>
    </source>
</evidence>
<feature type="transmembrane region" description="Helical" evidence="9">
    <location>
        <begin position="12"/>
        <end position="34"/>
    </location>
</feature>
<dbReference type="PANTHER" id="PTHR30614">
    <property type="entry name" value="MEMBRANE COMPONENT OF AMINO ACID ABC TRANSPORTER"/>
    <property type="match status" value="1"/>
</dbReference>
<dbReference type="EMBL" id="JAFCIQ010000005">
    <property type="protein sequence ID" value="MBM2766701.1"/>
    <property type="molecule type" value="Genomic_DNA"/>
</dbReference>
<feature type="transmembrane region" description="Helical" evidence="9">
    <location>
        <begin position="250"/>
        <end position="269"/>
    </location>
</feature>
<keyword evidence="6" id="KW-0029">Amino-acid transport</keyword>
<feature type="transmembrane region" description="Helical" evidence="9">
    <location>
        <begin position="127"/>
        <end position="146"/>
    </location>
</feature>
<name>A0A6P2G4H5_9BURK</name>
<keyword evidence="8 9" id="KW-0472">Membrane</keyword>
<dbReference type="AlphaFoldDB" id="A0A6P2G4H5"/>
<feature type="transmembrane region" description="Helical" evidence="9">
    <location>
        <begin position="176"/>
        <end position="193"/>
    </location>
</feature>
<evidence type="ECO:0000313" key="12">
    <source>
        <dbReference type="EMBL" id="VVU48533.1"/>
    </source>
</evidence>
<dbReference type="Pfam" id="PF00528">
    <property type="entry name" value="BPD_transp_1"/>
    <property type="match status" value="1"/>
</dbReference>
<dbReference type="Proteomes" id="UP000494201">
    <property type="component" value="Unassembled WGS sequence"/>
</dbReference>
<comment type="subcellular location">
    <subcellularLocation>
        <location evidence="1">Cell inner membrane</location>
        <topology evidence="1">Multi-pass membrane protein</topology>
    </subcellularLocation>
    <subcellularLocation>
        <location evidence="9">Cell membrane</location>
        <topology evidence="9">Multi-pass membrane protein</topology>
    </subcellularLocation>
</comment>
<evidence type="ECO:0000313" key="11">
    <source>
        <dbReference type="EMBL" id="MBM2766701.1"/>
    </source>
</evidence>
<dbReference type="InterPro" id="IPR000515">
    <property type="entry name" value="MetI-like"/>
</dbReference>
<dbReference type="RefSeq" id="WP_174925484.1">
    <property type="nucleotide sequence ID" value="NZ_CABVLY010000003.1"/>
</dbReference>
<evidence type="ECO:0000256" key="9">
    <source>
        <dbReference type="RuleBase" id="RU363032"/>
    </source>
</evidence>
<gene>
    <name evidence="12" type="ORF">BAN20980_01232</name>
    <name evidence="11" type="ORF">JQK92_09710</name>
</gene>
<evidence type="ECO:0000256" key="7">
    <source>
        <dbReference type="ARBA" id="ARBA00022989"/>
    </source>
</evidence>
<evidence type="ECO:0000256" key="5">
    <source>
        <dbReference type="ARBA" id="ARBA00022692"/>
    </source>
</evidence>
<dbReference type="PROSITE" id="PS50928">
    <property type="entry name" value="ABC_TM1"/>
    <property type="match status" value="1"/>
</dbReference>
<evidence type="ECO:0000256" key="3">
    <source>
        <dbReference type="ARBA" id="ARBA00022448"/>
    </source>
</evidence>
<keyword evidence="14" id="KW-1185">Reference proteome</keyword>
<sequence length="382" mass="41802">MNVNTAYRQSRIASWTLQIGVVAVLIALIGWSMVTAWQRMHAQGIAYGFGVLGRTTGWQISSPFLDQTADDPYWWTLVVAFVNTLGASVMSIMFACFIGVVIGIGLLAPNRVVAQMFRTYVEIFRNVPLVLQALFWYATLTTLPAPRANPPSLFEMFYVSNQGLFLPSIELKESRFAWAWIVVLVALCACFMWRRASTRRRLLATNAMVVSTLALAIFTVALLSAGSITVDVPRMTGFSFRGGWNIPLELIALVLSTVLFSAAYIGEIVRGGLQSVPRGMIEAAQALGLPARTVFGAVRFPIALRSMVPALGNIFLFIVKATAIGSAIGYADVYSVSVVSISQTGQAVEFLVAMMVMYFVLNYSLTIVMNALNRAISFKGNR</sequence>
<evidence type="ECO:0000259" key="10">
    <source>
        <dbReference type="PROSITE" id="PS50928"/>
    </source>
</evidence>
<feature type="transmembrane region" description="Helical" evidence="9">
    <location>
        <begin position="310"/>
        <end position="330"/>
    </location>
</feature>
<evidence type="ECO:0000256" key="2">
    <source>
        <dbReference type="ARBA" id="ARBA00010072"/>
    </source>
</evidence>
<dbReference type="GO" id="GO:0022857">
    <property type="term" value="F:transmembrane transporter activity"/>
    <property type="evidence" value="ECO:0007669"/>
    <property type="project" value="InterPro"/>
</dbReference>
<keyword evidence="7 9" id="KW-1133">Transmembrane helix</keyword>
<dbReference type="GO" id="GO:0006865">
    <property type="term" value="P:amino acid transport"/>
    <property type="evidence" value="ECO:0007669"/>
    <property type="project" value="UniProtKB-KW"/>
</dbReference>
<accession>A0A6P2G4H5</accession>
<dbReference type="GO" id="GO:0043190">
    <property type="term" value="C:ATP-binding cassette (ABC) transporter complex"/>
    <property type="evidence" value="ECO:0007669"/>
    <property type="project" value="InterPro"/>
</dbReference>
<feature type="transmembrane region" description="Helical" evidence="9">
    <location>
        <begin position="350"/>
        <end position="372"/>
    </location>
</feature>
<comment type="similarity">
    <text evidence="2">Belongs to the binding-protein-dependent transport system permease family. HisMQ subfamily.</text>
</comment>
<dbReference type="EMBL" id="CABVLY010000003">
    <property type="protein sequence ID" value="VVU48533.1"/>
    <property type="molecule type" value="Genomic_DNA"/>
</dbReference>
<keyword evidence="4" id="KW-1003">Cell membrane</keyword>